<dbReference type="EMBL" id="BRXZ01001856">
    <property type="protein sequence ID" value="GMH47981.1"/>
    <property type="molecule type" value="Genomic_DNA"/>
</dbReference>
<reference evidence="2" key="1">
    <citation type="submission" date="2022-07" db="EMBL/GenBank/DDBJ databases">
        <title>Genome analysis of Parmales, a sister group of diatoms, reveals the evolutionary specialization of diatoms from phago-mixotrophs to photoautotrophs.</title>
        <authorList>
            <person name="Ban H."/>
            <person name="Sato S."/>
            <person name="Yoshikawa S."/>
            <person name="Kazumasa Y."/>
            <person name="Nakamura Y."/>
            <person name="Ichinomiya M."/>
            <person name="Saitoh K."/>
            <person name="Sato N."/>
            <person name="Blanc-Mathieu R."/>
            <person name="Endo H."/>
            <person name="Kuwata A."/>
            <person name="Ogata H."/>
        </authorList>
    </citation>
    <scope>NUCLEOTIDE SEQUENCE</scope>
</reference>
<dbReference type="AlphaFoldDB" id="A0A9W6Z960"/>
<feature type="transmembrane region" description="Helical" evidence="1">
    <location>
        <begin position="13"/>
        <end position="35"/>
    </location>
</feature>
<dbReference type="Proteomes" id="UP001165082">
    <property type="component" value="Unassembled WGS sequence"/>
</dbReference>
<evidence type="ECO:0000256" key="1">
    <source>
        <dbReference type="SAM" id="Phobius"/>
    </source>
</evidence>
<organism evidence="2 3">
    <name type="scientific">Triparma retinervis</name>
    <dbReference type="NCBI Taxonomy" id="2557542"/>
    <lineage>
        <taxon>Eukaryota</taxon>
        <taxon>Sar</taxon>
        <taxon>Stramenopiles</taxon>
        <taxon>Ochrophyta</taxon>
        <taxon>Bolidophyceae</taxon>
        <taxon>Parmales</taxon>
        <taxon>Triparmaceae</taxon>
        <taxon>Triparma</taxon>
    </lineage>
</organism>
<proteinExistence type="predicted"/>
<dbReference type="OrthoDB" id="10475093at2759"/>
<accession>A0A9W6Z960</accession>
<keyword evidence="1" id="KW-1133">Transmembrane helix</keyword>
<name>A0A9W6Z960_9STRA</name>
<keyword evidence="1" id="KW-0472">Membrane</keyword>
<protein>
    <submittedName>
        <fullName evidence="2">Uncharacterized protein</fullName>
    </submittedName>
</protein>
<keyword evidence="3" id="KW-1185">Reference proteome</keyword>
<gene>
    <name evidence="2" type="ORF">TrRE_jg440</name>
</gene>
<comment type="caution">
    <text evidence="2">The sequence shown here is derived from an EMBL/GenBank/DDBJ whole genome shotgun (WGS) entry which is preliminary data.</text>
</comment>
<evidence type="ECO:0000313" key="3">
    <source>
        <dbReference type="Proteomes" id="UP001165082"/>
    </source>
</evidence>
<evidence type="ECO:0000313" key="2">
    <source>
        <dbReference type="EMBL" id="GMH47981.1"/>
    </source>
</evidence>
<sequence length="108" mass="12023">MCIPIPPAHAARALGIATVLSFSCTGLLVGGVMYLNGVGSREEGVELMRGWGEGTRGWIERTTGLEIRGERLKRDMERVERMTKEEEGEWIEGEIFGNPERVKFGENN</sequence>
<keyword evidence="1" id="KW-0812">Transmembrane</keyword>